<name>A0AA35Q408_9HYPO</name>
<organism evidence="2 3">
    <name type="scientific">Clonostachys chloroleuca</name>
    <dbReference type="NCBI Taxonomy" id="1926264"/>
    <lineage>
        <taxon>Eukaryota</taxon>
        <taxon>Fungi</taxon>
        <taxon>Dikarya</taxon>
        <taxon>Ascomycota</taxon>
        <taxon>Pezizomycotina</taxon>
        <taxon>Sordariomycetes</taxon>
        <taxon>Hypocreomycetidae</taxon>
        <taxon>Hypocreales</taxon>
        <taxon>Bionectriaceae</taxon>
        <taxon>Clonostachys</taxon>
    </lineage>
</organism>
<reference evidence="2" key="1">
    <citation type="submission" date="2023-01" db="EMBL/GenBank/DDBJ databases">
        <authorList>
            <person name="Piombo E."/>
        </authorList>
    </citation>
    <scope>NUCLEOTIDE SEQUENCE</scope>
</reference>
<proteinExistence type="predicted"/>
<feature type="compositionally biased region" description="Basic and acidic residues" evidence="1">
    <location>
        <begin position="186"/>
        <end position="203"/>
    </location>
</feature>
<gene>
    <name evidence="2" type="ORF">CCHLO57077_00000219</name>
</gene>
<protein>
    <submittedName>
        <fullName evidence="2">Uncharacterized protein</fullName>
    </submittedName>
</protein>
<feature type="region of interest" description="Disordered" evidence="1">
    <location>
        <begin position="144"/>
        <end position="203"/>
    </location>
</feature>
<dbReference type="Proteomes" id="UP001160390">
    <property type="component" value="Unassembled WGS sequence"/>
</dbReference>
<evidence type="ECO:0000313" key="2">
    <source>
        <dbReference type="EMBL" id="CAI6093151.1"/>
    </source>
</evidence>
<dbReference type="AlphaFoldDB" id="A0AA35Q408"/>
<evidence type="ECO:0000256" key="1">
    <source>
        <dbReference type="SAM" id="MobiDB-lite"/>
    </source>
</evidence>
<keyword evidence="3" id="KW-1185">Reference proteome</keyword>
<dbReference type="EMBL" id="CABFNP030001245">
    <property type="protein sequence ID" value="CAI6093151.1"/>
    <property type="molecule type" value="Genomic_DNA"/>
</dbReference>
<evidence type="ECO:0000313" key="3">
    <source>
        <dbReference type="Proteomes" id="UP001160390"/>
    </source>
</evidence>
<accession>A0AA35Q408</accession>
<comment type="caution">
    <text evidence="2">The sequence shown here is derived from an EMBL/GenBank/DDBJ whole genome shotgun (WGS) entry which is preliminary data.</text>
</comment>
<sequence length="203" mass="22479">MSLNSVDPSPPSLPLNLDEWPSAPPLPRPTTHHWTISPEVATTPVPPSLPSDVDLINKAVAHRALLVAKAKERRFAAEVAHLKYSEFDWSIPVEEFGKRCFVKDMGCKGAPIEEIESHMKTVAHLKWDETMRLRKQASILKLTGPWGPKTSSLEPPLAPGDHQDPPSPSPSKGQKKVMDTPSAQYTKEKKTRPLDKGFKTNQA</sequence>
<feature type="region of interest" description="Disordered" evidence="1">
    <location>
        <begin position="1"/>
        <end position="32"/>
    </location>
</feature>